<evidence type="ECO:0000256" key="3">
    <source>
        <dbReference type="ARBA" id="ARBA00022898"/>
    </source>
</evidence>
<dbReference type="PANTHER" id="PTHR43780:SF7">
    <property type="entry name" value="D-CYSTEINE DESULFHYDRASE 2, MITOCHONDRIAL"/>
    <property type="match status" value="1"/>
</dbReference>
<dbReference type="Proteomes" id="UP000824469">
    <property type="component" value="Unassembled WGS sequence"/>
</dbReference>
<accession>A0AA38LQT0</accession>
<dbReference type="GO" id="GO:0019148">
    <property type="term" value="F:D-cysteine desulfhydrase activity"/>
    <property type="evidence" value="ECO:0007669"/>
    <property type="project" value="TreeGrafter"/>
</dbReference>
<gene>
    <name evidence="4" type="ORF">KI387_003493</name>
</gene>
<comment type="cofactor">
    <cofactor evidence="1">
        <name>pyridoxal 5'-phosphate</name>
        <dbReference type="ChEBI" id="CHEBI:597326"/>
    </cofactor>
</comment>
<dbReference type="PANTHER" id="PTHR43780">
    <property type="entry name" value="1-AMINOCYCLOPROPANE-1-CARBOXYLATE DEAMINASE-RELATED"/>
    <property type="match status" value="1"/>
</dbReference>
<protein>
    <submittedName>
        <fullName evidence="4">Uncharacterized protein</fullName>
    </submittedName>
</protein>
<reference evidence="4 5" key="1">
    <citation type="journal article" date="2021" name="Nat. Plants">
        <title>The Taxus genome provides insights into paclitaxel biosynthesis.</title>
        <authorList>
            <person name="Xiong X."/>
            <person name="Gou J."/>
            <person name="Liao Q."/>
            <person name="Li Y."/>
            <person name="Zhou Q."/>
            <person name="Bi G."/>
            <person name="Li C."/>
            <person name="Du R."/>
            <person name="Wang X."/>
            <person name="Sun T."/>
            <person name="Guo L."/>
            <person name="Liang H."/>
            <person name="Lu P."/>
            <person name="Wu Y."/>
            <person name="Zhang Z."/>
            <person name="Ro D.K."/>
            <person name="Shang Y."/>
            <person name="Huang S."/>
            <person name="Yan J."/>
        </authorList>
    </citation>
    <scope>NUCLEOTIDE SEQUENCE [LARGE SCALE GENOMIC DNA]</scope>
    <source>
        <strain evidence="4">Ta-2019</strain>
    </source>
</reference>
<dbReference type="EMBL" id="JAHRHJ020000001">
    <property type="protein sequence ID" value="KAH9331385.1"/>
    <property type="molecule type" value="Genomic_DNA"/>
</dbReference>
<proteinExistence type="inferred from homology"/>
<dbReference type="SUPFAM" id="SSF53686">
    <property type="entry name" value="Tryptophan synthase beta subunit-like PLP-dependent enzymes"/>
    <property type="match status" value="1"/>
</dbReference>
<dbReference type="InterPro" id="IPR027278">
    <property type="entry name" value="ACCD_DCysDesulf"/>
</dbReference>
<evidence type="ECO:0000313" key="5">
    <source>
        <dbReference type="Proteomes" id="UP000824469"/>
    </source>
</evidence>
<dbReference type="InterPro" id="IPR036052">
    <property type="entry name" value="TrpB-like_PALP_sf"/>
</dbReference>
<evidence type="ECO:0000256" key="1">
    <source>
        <dbReference type="ARBA" id="ARBA00001933"/>
    </source>
</evidence>
<dbReference type="OMA" id="WIERRMP"/>
<comment type="caution">
    <text evidence="4">The sequence shown here is derived from an EMBL/GenBank/DDBJ whole genome shotgun (WGS) entry which is preliminary data.</text>
</comment>
<keyword evidence="5" id="KW-1185">Reference proteome</keyword>
<evidence type="ECO:0000256" key="2">
    <source>
        <dbReference type="ARBA" id="ARBA00008639"/>
    </source>
</evidence>
<dbReference type="Gene3D" id="3.40.50.1100">
    <property type="match status" value="1"/>
</dbReference>
<evidence type="ECO:0000313" key="4">
    <source>
        <dbReference type="EMBL" id="KAH9331385.1"/>
    </source>
</evidence>
<organism evidence="4 5">
    <name type="scientific">Taxus chinensis</name>
    <name type="common">Chinese yew</name>
    <name type="synonym">Taxus wallichiana var. chinensis</name>
    <dbReference type="NCBI Taxonomy" id="29808"/>
    <lineage>
        <taxon>Eukaryota</taxon>
        <taxon>Viridiplantae</taxon>
        <taxon>Streptophyta</taxon>
        <taxon>Embryophyta</taxon>
        <taxon>Tracheophyta</taxon>
        <taxon>Spermatophyta</taxon>
        <taxon>Pinopsida</taxon>
        <taxon>Pinidae</taxon>
        <taxon>Conifers II</taxon>
        <taxon>Cupressales</taxon>
        <taxon>Taxaceae</taxon>
        <taxon>Taxus</taxon>
    </lineage>
</organism>
<keyword evidence="3" id="KW-0663">Pyridoxal phosphate</keyword>
<dbReference type="AlphaFoldDB" id="A0AA38LQT0"/>
<sequence>MSQGDAVACAERGIQAHLLLRGEQPEIPTGYNLISEMYGNVVYVPRSVYTNREAMLGRHANLVAGHDGSIMWLHDEVNMPSMPVENHLSGQRCKGYLSCIASEATTRKVAVVKEGGGDAVALLGLIRLVDYLSQPSVFGRYQTLQIVVDSGTGTTAVGLALGALLLGLPWKVTGIMLADSVEGYEKHEVRLLSDFKKLLMGDCVFNFDEKSAKLVQWIERRMPRKFGRIIKGELELCREIAQQT</sequence>
<comment type="similarity">
    <text evidence="2">Belongs to the ACC deaminase/D-cysteine desulfhydrase family.</text>
</comment>
<name>A0AA38LQT0_TAXCH</name>
<feature type="non-terminal residue" evidence="4">
    <location>
        <position position="1"/>
    </location>
</feature>